<gene>
    <name evidence="2" type="ORF">JOF56_007478</name>
</gene>
<comment type="caution">
    <text evidence="2">The sequence shown here is derived from an EMBL/GenBank/DDBJ whole genome shotgun (WGS) entry which is preliminary data.</text>
</comment>
<dbReference type="Gene3D" id="1.25.40.10">
    <property type="entry name" value="Tetratricopeptide repeat domain"/>
    <property type="match status" value="1"/>
</dbReference>
<protein>
    <submittedName>
        <fullName evidence="2">Tetratricopeptide (TPR) repeat protein</fullName>
    </submittedName>
</protein>
<evidence type="ECO:0000256" key="1">
    <source>
        <dbReference type="SAM" id="MobiDB-lite"/>
    </source>
</evidence>
<dbReference type="RefSeq" id="WP_209644085.1">
    <property type="nucleotide sequence ID" value="NZ_JAGINW010000001.1"/>
</dbReference>
<dbReference type="InterPro" id="IPR011990">
    <property type="entry name" value="TPR-like_helical_dom_sf"/>
</dbReference>
<dbReference type="EMBL" id="JAGINW010000001">
    <property type="protein sequence ID" value="MBP2327093.1"/>
    <property type="molecule type" value="Genomic_DNA"/>
</dbReference>
<feature type="region of interest" description="Disordered" evidence="1">
    <location>
        <begin position="793"/>
        <end position="815"/>
    </location>
</feature>
<dbReference type="InterPro" id="IPR001387">
    <property type="entry name" value="Cro/C1-type_HTH"/>
</dbReference>
<name>A0ABS4TRQ3_9PSEU</name>
<dbReference type="CDD" id="cd00093">
    <property type="entry name" value="HTH_XRE"/>
    <property type="match status" value="1"/>
</dbReference>
<evidence type="ECO:0000313" key="2">
    <source>
        <dbReference type="EMBL" id="MBP2327093.1"/>
    </source>
</evidence>
<dbReference type="Proteomes" id="UP001519332">
    <property type="component" value="Unassembled WGS sequence"/>
</dbReference>
<reference evidence="2 3" key="1">
    <citation type="submission" date="2021-03" db="EMBL/GenBank/DDBJ databases">
        <title>Sequencing the genomes of 1000 actinobacteria strains.</title>
        <authorList>
            <person name="Klenk H.-P."/>
        </authorList>
    </citation>
    <scope>NUCLEOTIDE SEQUENCE [LARGE SCALE GENOMIC DNA]</scope>
    <source>
        <strain evidence="2 3">DSM 46670</strain>
    </source>
</reference>
<evidence type="ECO:0000313" key="3">
    <source>
        <dbReference type="Proteomes" id="UP001519332"/>
    </source>
</evidence>
<dbReference type="Pfam" id="PF13560">
    <property type="entry name" value="HTH_31"/>
    <property type="match status" value="1"/>
</dbReference>
<accession>A0ABS4TRQ3</accession>
<dbReference type="SUPFAM" id="SSF48452">
    <property type="entry name" value="TPR-like"/>
    <property type="match status" value="1"/>
</dbReference>
<sequence length="825" mass="90583">MTSSAGIPGIDPSTVRTPADLAACLNELRKQRGLSYEQMDKAARKLQGEPGRRWDTLGKSTVAEIVTGKRLPAKGKLETFLAVCQVPPVEAALWVAAWNRVRRPRVVRPVGALRVGQALPRRLGVHAAIEVEGSTSELPDYVSRDFDQRLHAALADGSERGGFVLLVGDASVGKTRALFEAVRVTLPEWWLVYPADAGAIRDLAQAPVPRTVVWLDELLRYLGAPDPLTAATVRTLLSAGLVVVGTLWQDDYRIRIAQRDQSANDPYAPDRDVLRLAEVFDVPDEFTSAERARTEQLAVSDRRLRAAIESTDAGVTQVLAAGPELVRSWEMASDPYGKAVITAAVDARRLGVTVPLTESYLAAAVPGYITATQRAVASADWFERALAYATTPLRGAARALSPIADEAMGVVTGYVAADFLLQRARRTRRVVCPPSSTWRALCEHCCFGVEELKRLGQAAELRMRWREAIAFYRRLASDGGWESTVKLAELLAKDGCHAEAIALGEPWADSWSLGAQFADWLVKADRIDELRSRALAGEWPASNRLAQVLAKRGQLDEAIALVRPFASHENWTREGVLADLLVSRGDADELLARGQAGSRPATGRLSNLLARQGYLDQAIEVLVPYVETEPGIAERVVQLLLEQEKLDEAVAVLRRFADAGSGTAVEQIVDLLIDYGRRDEAIEYLRECAADGNWNARHRLPQYGPREQLQASAANGDRHALKLWVDLLIEEDRLDEAVEAFRSHMDTAESAGMWWLPGDLVNLLHAFGRLDDLRLEVDAGTEGAADRLAQLLDGKGSSDSFGPRPPRPPRRPRSCYRGWIIMPPH</sequence>
<proteinExistence type="predicted"/>
<keyword evidence="3" id="KW-1185">Reference proteome</keyword>
<organism evidence="2 3">
    <name type="scientific">Kibdelosporangium banguiense</name>
    <dbReference type="NCBI Taxonomy" id="1365924"/>
    <lineage>
        <taxon>Bacteria</taxon>
        <taxon>Bacillati</taxon>
        <taxon>Actinomycetota</taxon>
        <taxon>Actinomycetes</taxon>
        <taxon>Pseudonocardiales</taxon>
        <taxon>Pseudonocardiaceae</taxon>
        <taxon>Kibdelosporangium</taxon>
    </lineage>
</organism>